<dbReference type="STRING" id="1043005.A0A074YHE6"/>
<dbReference type="Proteomes" id="UP000030641">
    <property type="component" value="Unassembled WGS sequence"/>
</dbReference>
<dbReference type="HOGENOM" id="CLU_408805_0_0_1"/>
<evidence type="ECO:0000256" key="1">
    <source>
        <dbReference type="SAM" id="MobiDB-lite"/>
    </source>
</evidence>
<proteinExistence type="predicted"/>
<feature type="compositionally biased region" description="Polar residues" evidence="1">
    <location>
        <begin position="649"/>
        <end position="662"/>
    </location>
</feature>
<feature type="compositionally biased region" description="Polar residues" evidence="1">
    <location>
        <begin position="619"/>
        <end position="632"/>
    </location>
</feature>
<evidence type="ECO:0000313" key="2">
    <source>
        <dbReference type="EMBL" id="KEQ97110.1"/>
    </source>
</evidence>
<name>A0A074YHE6_AURSE</name>
<feature type="compositionally biased region" description="Basic residues" evidence="1">
    <location>
        <begin position="663"/>
        <end position="672"/>
    </location>
</feature>
<dbReference type="GeneID" id="25366127"/>
<dbReference type="InParanoid" id="A0A074YHE6"/>
<feature type="region of interest" description="Disordered" evidence="1">
    <location>
        <begin position="595"/>
        <end position="672"/>
    </location>
</feature>
<protein>
    <submittedName>
        <fullName evidence="2">Uncharacterized protein</fullName>
    </submittedName>
</protein>
<dbReference type="RefSeq" id="XP_013345438.1">
    <property type="nucleotide sequence ID" value="XM_013489984.1"/>
</dbReference>
<feature type="region of interest" description="Disordered" evidence="1">
    <location>
        <begin position="443"/>
        <end position="465"/>
    </location>
</feature>
<evidence type="ECO:0000313" key="3">
    <source>
        <dbReference type="Proteomes" id="UP000030641"/>
    </source>
</evidence>
<organism evidence="2 3">
    <name type="scientific">Aureobasidium subglaciale (strain EXF-2481)</name>
    <name type="common">Aureobasidium pullulans var. subglaciale</name>
    <dbReference type="NCBI Taxonomy" id="1043005"/>
    <lineage>
        <taxon>Eukaryota</taxon>
        <taxon>Fungi</taxon>
        <taxon>Dikarya</taxon>
        <taxon>Ascomycota</taxon>
        <taxon>Pezizomycotina</taxon>
        <taxon>Dothideomycetes</taxon>
        <taxon>Dothideomycetidae</taxon>
        <taxon>Dothideales</taxon>
        <taxon>Saccotheciaceae</taxon>
        <taxon>Aureobasidium</taxon>
    </lineage>
</organism>
<dbReference type="AlphaFoldDB" id="A0A074YHE6"/>
<gene>
    <name evidence="2" type="ORF">AUEXF2481DRAFT_38513</name>
</gene>
<reference evidence="2 3" key="1">
    <citation type="journal article" date="2014" name="BMC Genomics">
        <title>Genome sequencing of four Aureobasidium pullulans varieties: biotechnological potential, stress tolerance, and description of new species.</title>
        <authorList>
            <person name="Gostin Ar C."/>
            <person name="Ohm R.A."/>
            <person name="Kogej T."/>
            <person name="Sonjak S."/>
            <person name="Turk M."/>
            <person name="Zajc J."/>
            <person name="Zalar P."/>
            <person name="Grube M."/>
            <person name="Sun H."/>
            <person name="Han J."/>
            <person name="Sharma A."/>
            <person name="Chiniquy J."/>
            <person name="Ngan C.Y."/>
            <person name="Lipzen A."/>
            <person name="Barry K."/>
            <person name="Grigoriev I.V."/>
            <person name="Gunde-Cimerman N."/>
        </authorList>
    </citation>
    <scope>NUCLEOTIDE SEQUENCE [LARGE SCALE GENOMIC DNA]</scope>
    <source>
        <strain evidence="2 3">EXF-2481</strain>
    </source>
</reference>
<feature type="compositionally biased region" description="Basic and acidic residues" evidence="1">
    <location>
        <begin position="633"/>
        <end position="647"/>
    </location>
</feature>
<sequence length="672" mass="75680">MQAVFQAPVHQRQDSGYYHQYAPQTHNRANNHTDALAPQIHQLQYPYNGYLANGPGVVVHHQVLPDPNEEPTSTKITAEQMMQKLCNKLDAHETMLNNLCSKFDQFQYQVSYHHNWMIKDFCPQFKAFGSKLERVLSITAETRTTTSAADASGSLNGDEPAFENVQVVTSGQGNVESSPVSEASFRPVQQIHVTAEQRNGSPNTFQGTIRQRLDSIALKQVNEDVLRDKLCNKITEEFGAVKTLMYMVFKNQGLMQNCLTAFSREQSQHVLETEMPLDRCLTNQMSTNQGLRLSEKWLKEGLTNVDDTLERLEGKHDTSLQIREEMVEEALENRRPLSLSDIVHIDQEPSSPIPSLEEIREEDLNVEVQDQGTQTFEYDMEFHHHQARMSPEVNIHDDDQISGYRGAAESVARGTQTYELDTSLHYASASSSVMTPHEECLDSNAAAEGPGIPDSQTRAPEEQPQTEILPLPTVTTILDMSEMQRDMLPQILSEIRNLENQVSKVSCQIKQWETRAHSQVLSIQAALPLTTTPGAGEDEATGFRLPSPESVNDNSVKITSTVDLEKRRKHKAVATRSIETPGRGEVVPKHVFEAPKRTKSKQGKSHIFSEEGRVGGQKHPTNSTLATANSNAERSHGRMGQERKWEQPEITSSRENLLQQQRHAYRKKQRMS</sequence>
<keyword evidence="3" id="KW-1185">Reference proteome</keyword>
<feature type="compositionally biased region" description="Polar residues" evidence="1">
    <location>
        <begin position="454"/>
        <end position="465"/>
    </location>
</feature>
<dbReference type="OrthoDB" id="10328255at2759"/>
<accession>A0A074YHE6</accession>
<dbReference type="EMBL" id="KL584755">
    <property type="protein sequence ID" value="KEQ97110.1"/>
    <property type="molecule type" value="Genomic_DNA"/>
</dbReference>